<keyword evidence="1" id="KW-0472">Membrane</keyword>
<dbReference type="AlphaFoldDB" id="A6P2D3"/>
<reference evidence="2 3" key="2">
    <citation type="submission" date="2007-06" db="EMBL/GenBank/DDBJ databases">
        <title>Draft genome sequence of Pseudoflavonifractor capillosus ATCC 29799.</title>
        <authorList>
            <person name="Sudarsanam P."/>
            <person name="Ley R."/>
            <person name="Guruge J."/>
            <person name="Turnbaugh P.J."/>
            <person name="Mahowald M."/>
            <person name="Liep D."/>
            <person name="Gordon J."/>
        </authorList>
    </citation>
    <scope>NUCLEOTIDE SEQUENCE [LARGE SCALE GENOMIC DNA]</scope>
    <source>
        <strain evidence="2 3">ATCC 29799</strain>
    </source>
</reference>
<protein>
    <submittedName>
        <fullName evidence="2">Uncharacterized protein</fullName>
    </submittedName>
</protein>
<feature type="transmembrane region" description="Helical" evidence="1">
    <location>
        <begin position="6"/>
        <end position="27"/>
    </location>
</feature>
<evidence type="ECO:0000256" key="1">
    <source>
        <dbReference type="SAM" id="Phobius"/>
    </source>
</evidence>
<gene>
    <name evidence="2" type="ORF">BACCAP_04663</name>
</gene>
<evidence type="ECO:0000313" key="2">
    <source>
        <dbReference type="EMBL" id="EDM97520.1"/>
    </source>
</evidence>
<sequence length="35" mass="4078">MNLFGAYAILISVWGFTDESTVISFYYRGLDSRRK</sequence>
<dbReference type="Proteomes" id="UP000003639">
    <property type="component" value="Unassembled WGS sequence"/>
</dbReference>
<name>A6P2D3_9FIRM</name>
<comment type="caution">
    <text evidence="2">The sequence shown here is derived from an EMBL/GenBank/DDBJ whole genome shotgun (WGS) entry which is preliminary data.</text>
</comment>
<dbReference type="STRING" id="411467.BACCAP_04663"/>
<dbReference type="EMBL" id="AAXG02000053">
    <property type="protein sequence ID" value="EDM97520.1"/>
    <property type="molecule type" value="Genomic_DNA"/>
</dbReference>
<reference evidence="2 3" key="1">
    <citation type="submission" date="2007-04" db="EMBL/GenBank/DDBJ databases">
        <authorList>
            <person name="Fulton L."/>
            <person name="Clifton S."/>
            <person name="Fulton B."/>
            <person name="Xu J."/>
            <person name="Minx P."/>
            <person name="Pepin K.H."/>
            <person name="Johnson M."/>
            <person name="Thiruvilangam P."/>
            <person name="Bhonagiri V."/>
            <person name="Nash W.E."/>
            <person name="Mardis E.R."/>
            <person name="Wilson R.K."/>
        </authorList>
    </citation>
    <scope>NUCLEOTIDE SEQUENCE [LARGE SCALE GENOMIC DNA]</scope>
    <source>
        <strain evidence="2 3">ATCC 29799</strain>
    </source>
</reference>
<keyword evidence="3" id="KW-1185">Reference proteome</keyword>
<keyword evidence="1" id="KW-0812">Transmembrane</keyword>
<keyword evidence="1" id="KW-1133">Transmembrane helix</keyword>
<evidence type="ECO:0000313" key="3">
    <source>
        <dbReference type="Proteomes" id="UP000003639"/>
    </source>
</evidence>
<organism evidence="2 3">
    <name type="scientific">Pseudoflavonifractor capillosus ATCC 29799</name>
    <dbReference type="NCBI Taxonomy" id="411467"/>
    <lineage>
        <taxon>Bacteria</taxon>
        <taxon>Bacillati</taxon>
        <taxon>Bacillota</taxon>
        <taxon>Clostridia</taxon>
        <taxon>Eubacteriales</taxon>
        <taxon>Oscillospiraceae</taxon>
        <taxon>Pseudoflavonifractor</taxon>
    </lineage>
</organism>
<accession>A6P2D3</accession>
<proteinExistence type="predicted"/>